<keyword evidence="13" id="KW-1185">Reference proteome</keyword>
<evidence type="ECO:0000256" key="4">
    <source>
        <dbReference type="ARBA" id="ARBA00022617"/>
    </source>
</evidence>
<proteinExistence type="inferred from homology"/>
<dbReference type="PANTHER" id="PTHR13932:SF5">
    <property type="entry name" value="RADICAL S-ADENOSYL METHIONINE DOMAIN-CONTAINING PROTEIN 1, MITOCHONDRIAL"/>
    <property type="match status" value="1"/>
</dbReference>
<comment type="function">
    <text evidence="10">Probably acts as a heme chaperone, transferring heme to an unknown acceptor. Binds one molecule of heme per monomer, possibly covalently. Binds 1 [4Fe-4S] cluster. The cluster is coordinated with 3 cysteines and an exchangeable S-adenosyl-L-methionine.</text>
</comment>
<dbReference type="Pfam" id="PF04055">
    <property type="entry name" value="Radical_SAM"/>
    <property type="match status" value="1"/>
</dbReference>
<dbReference type="NCBIfam" id="TIGR00539">
    <property type="entry name" value="hemN_rel"/>
    <property type="match status" value="1"/>
</dbReference>
<dbReference type="PROSITE" id="PS51918">
    <property type="entry name" value="RADICAL_SAM"/>
    <property type="match status" value="1"/>
</dbReference>
<dbReference type="SFLD" id="SFLDG01065">
    <property type="entry name" value="anaerobic_coproporphyrinogen-I"/>
    <property type="match status" value="1"/>
</dbReference>
<comment type="cofactor">
    <cofactor evidence="1">
        <name>[4Fe-4S] cluster</name>
        <dbReference type="ChEBI" id="CHEBI:49883"/>
    </cofactor>
</comment>
<evidence type="ECO:0000256" key="5">
    <source>
        <dbReference type="ARBA" id="ARBA00022691"/>
    </source>
</evidence>
<dbReference type="CDD" id="cd01335">
    <property type="entry name" value="Radical_SAM"/>
    <property type="match status" value="1"/>
</dbReference>
<keyword evidence="7 10" id="KW-0408">Iron</keyword>
<dbReference type="EMBL" id="RPEM01000006">
    <property type="protein sequence ID" value="TGD43247.1"/>
    <property type="molecule type" value="Genomic_DNA"/>
</dbReference>
<evidence type="ECO:0000256" key="2">
    <source>
        <dbReference type="ARBA" id="ARBA00006100"/>
    </source>
</evidence>
<dbReference type="SUPFAM" id="SSF102114">
    <property type="entry name" value="Radical SAM enzymes"/>
    <property type="match status" value="1"/>
</dbReference>
<dbReference type="InterPro" id="IPR006638">
    <property type="entry name" value="Elp3/MiaA/NifB-like_rSAM"/>
</dbReference>
<evidence type="ECO:0000256" key="8">
    <source>
        <dbReference type="ARBA" id="ARBA00023014"/>
    </source>
</evidence>
<organism evidence="12 13">
    <name type="scientific">Pseudotabrizicola sediminis</name>
    <dbReference type="NCBI Taxonomy" id="2486418"/>
    <lineage>
        <taxon>Bacteria</taxon>
        <taxon>Pseudomonadati</taxon>
        <taxon>Pseudomonadota</taxon>
        <taxon>Alphaproteobacteria</taxon>
        <taxon>Rhodobacterales</taxon>
        <taxon>Paracoccaceae</taxon>
        <taxon>Pseudotabrizicola</taxon>
    </lineage>
</organism>
<dbReference type="InterPro" id="IPR004559">
    <property type="entry name" value="HemW-like"/>
</dbReference>
<dbReference type="InterPro" id="IPR013785">
    <property type="entry name" value="Aldolase_TIM"/>
</dbReference>
<accession>A0ABY2KL55</accession>
<dbReference type="Pfam" id="PF06969">
    <property type="entry name" value="HemN_C"/>
    <property type="match status" value="1"/>
</dbReference>
<evidence type="ECO:0000313" key="13">
    <source>
        <dbReference type="Proteomes" id="UP000297741"/>
    </source>
</evidence>
<dbReference type="InterPro" id="IPR010723">
    <property type="entry name" value="HemN_C"/>
</dbReference>
<evidence type="ECO:0000259" key="11">
    <source>
        <dbReference type="PROSITE" id="PS51918"/>
    </source>
</evidence>
<keyword evidence="6 10" id="KW-0479">Metal-binding</keyword>
<sequence>MQRWQEAGFGLYVHWPFCQSKCPYCDFNSHVSDSVDHDDWAAAYLNELRRYAEETPGRVLSSIFFGGGTPSLMKPATVAAIVDEAVKLWTPANDIEITLEANPTSVEIGRFAEFKSAGINRVSVGVQALNDTDLRRLGRMHDAREARRAIDVSQAVFDRTSFDLIYARQDQTIGEWEAELKEALALADGHLSLYQLTIEPGTVFGARFERGLLKGLPVEDVAADMYELTQDICTAHARPAYEISNHARPGDESRHNMIYWRCGDFLGIGPGAHGRLTDSDDHRYSTMALQMPGEWLEGALGRNPKDGRELLSREAQATELLLMGMRVNAGVDLTEYEGILGAPLSPAKLEPLKTQGLVNITNGLLHTTPSGRLLLNWVLKELLI</sequence>
<dbReference type="SFLD" id="SFLDF00562">
    <property type="entry name" value="HemN-like__clustered_with_heat"/>
    <property type="match status" value="1"/>
</dbReference>
<evidence type="ECO:0000256" key="6">
    <source>
        <dbReference type="ARBA" id="ARBA00022723"/>
    </source>
</evidence>
<dbReference type="SFLD" id="SFLDF00288">
    <property type="entry name" value="HemN-like__clustered_with_nucl"/>
    <property type="match status" value="1"/>
</dbReference>
<gene>
    <name evidence="12" type="ORF">EEB11_10540</name>
</gene>
<dbReference type="RefSeq" id="WP_135431088.1">
    <property type="nucleotide sequence ID" value="NZ_RPEM01000006.1"/>
</dbReference>
<evidence type="ECO:0000256" key="9">
    <source>
        <dbReference type="ARBA" id="ARBA00023186"/>
    </source>
</evidence>
<evidence type="ECO:0000256" key="10">
    <source>
        <dbReference type="RuleBase" id="RU364116"/>
    </source>
</evidence>
<dbReference type="SMART" id="SM00729">
    <property type="entry name" value="Elp3"/>
    <property type="match status" value="1"/>
</dbReference>
<comment type="similarity">
    <text evidence="2">Belongs to the anaerobic coproporphyrinogen-III oxidase family. HemW subfamily.</text>
</comment>
<keyword evidence="8 10" id="KW-0411">Iron-sulfur</keyword>
<dbReference type="Proteomes" id="UP000297741">
    <property type="component" value="Unassembled WGS sequence"/>
</dbReference>
<keyword evidence="5 10" id="KW-0949">S-adenosyl-L-methionine</keyword>
<evidence type="ECO:0000256" key="3">
    <source>
        <dbReference type="ARBA" id="ARBA00017228"/>
    </source>
</evidence>
<keyword evidence="9 10" id="KW-0143">Chaperone</keyword>
<dbReference type="PANTHER" id="PTHR13932">
    <property type="entry name" value="COPROPORPHYRINIGEN III OXIDASE"/>
    <property type="match status" value="1"/>
</dbReference>
<dbReference type="SFLD" id="SFLDS00029">
    <property type="entry name" value="Radical_SAM"/>
    <property type="match status" value="1"/>
</dbReference>
<dbReference type="InterPro" id="IPR034505">
    <property type="entry name" value="Coproporphyrinogen-III_oxidase"/>
</dbReference>
<feature type="domain" description="Radical SAM core" evidence="11">
    <location>
        <begin position="3"/>
        <end position="239"/>
    </location>
</feature>
<keyword evidence="4 10" id="KW-0349">Heme</keyword>
<comment type="subcellular location">
    <subcellularLocation>
        <location evidence="10">Cytoplasm</location>
    </subcellularLocation>
</comment>
<dbReference type="Gene3D" id="3.20.20.70">
    <property type="entry name" value="Aldolase class I"/>
    <property type="match status" value="1"/>
</dbReference>
<keyword evidence="10" id="KW-0963">Cytoplasm</keyword>
<dbReference type="InterPro" id="IPR007197">
    <property type="entry name" value="rSAM"/>
</dbReference>
<keyword evidence="10" id="KW-0004">4Fe-4S</keyword>
<name>A0ABY2KL55_9RHOB</name>
<evidence type="ECO:0000313" key="12">
    <source>
        <dbReference type="EMBL" id="TGD43247.1"/>
    </source>
</evidence>
<evidence type="ECO:0000256" key="1">
    <source>
        <dbReference type="ARBA" id="ARBA00001966"/>
    </source>
</evidence>
<reference evidence="12 13" key="1">
    <citation type="submission" date="2018-11" db="EMBL/GenBank/DDBJ databases">
        <title>Tabrizicola sp. isolated from sediment of alpine lake.</title>
        <authorList>
            <person name="Liu Z."/>
        </authorList>
    </citation>
    <scope>NUCLEOTIDE SEQUENCE [LARGE SCALE GENOMIC DNA]</scope>
    <source>
        <strain evidence="12 13">DRYC-M-16</strain>
    </source>
</reference>
<protein>
    <recommendedName>
        <fullName evidence="3 10">Heme chaperone HemW</fullName>
    </recommendedName>
</protein>
<evidence type="ECO:0000256" key="7">
    <source>
        <dbReference type="ARBA" id="ARBA00023004"/>
    </source>
</evidence>
<dbReference type="InterPro" id="IPR058240">
    <property type="entry name" value="rSAM_sf"/>
</dbReference>
<comment type="caution">
    <text evidence="12">The sequence shown here is derived from an EMBL/GenBank/DDBJ whole genome shotgun (WGS) entry which is preliminary data.</text>
</comment>